<evidence type="ECO:0000256" key="13">
    <source>
        <dbReference type="ARBA" id="ARBA00049221"/>
    </source>
</evidence>
<comment type="catalytic activity">
    <reaction evidence="12">
        <text>9-(9Z-octadecenoyloxy)-octadecanoate + H2O = 9-hydroxy-octadecanoate + (9Z)-octadecenoate + H(+)</text>
        <dbReference type="Rhea" id="RHEA:52048"/>
        <dbReference type="ChEBI" id="CHEBI:15377"/>
        <dbReference type="ChEBI" id="CHEBI:15378"/>
        <dbReference type="ChEBI" id="CHEBI:30823"/>
        <dbReference type="ChEBI" id="CHEBI:136282"/>
        <dbReference type="ChEBI" id="CHEBI:136286"/>
    </reaction>
    <physiologicalReaction direction="left-to-right" evidence="12">
        <dbReference type="Rhea" id="RHEA:52049"/>
    </physiologicalReaction>
</comment>
<keyword evidence="5 17" id="KW-1133">Transmembrane helix</keyword>
<evidence type="ECO:0000256" key="14">
    <source>
        <dbReference type="ARBA" id="ARBA00049296"/>
    </source>
</evidence>
<organism evidence="18 19">
    <name type="scientific">Cryptolaemus montrouzieri</name>
    <dbReference type="NCBI Taxonomy" id="559131"/>
    <lineage>
        <taxon>Eukaryota</taxon>
        <taxon>Metazoa</taxon>
        <taxon>Ecdysozoa</taxon>
        <taxon>Arthropoda</taxon>
        <taxon>Hexapoda</taxon>
        <taxon>Insecta</taxon>
        <taxon>Pterygota</taxon>
        <taxon>Neoptera</taxon>
        <taxon>Endopterygota</taxon>
        <taxon>Coleoptera</taxon>
        <taxon>Polyphaga</taxon>
        <taxon>Cucujiformia</taxon>
        <taxon>Coccinelloidea</taxon>
        <taxon>Coccinellidae</taxon>
        <taxon>Scymninae</taxon>
        <taxon>Scymnini</taxon>
        <taxon>Cryptolaemus</taxon>
    </lineage>
</organism>
<feature type="transmembrane region" description="Helical" evidence="17">
    <location>
        <begin position="48"/>
        <end position="66"/>
    </location>
</feature>
<evidence type="ECO:0000256" key="8">
    <source>
        <dbReference type="ARBA" id="ARBA00047427"/>
    </source>
</evidence>
<sequence>MAYEVKLIFHCLALTTYLVAIIWQLNFMNASLTHSVEVMAMINFKERYFTGWNFIVHVIYFSLALSEDIQEIATQKTRTKKTRSSITYLKAYIFTMFIVPFSVFVTSMFWGLYHYNRELVYPTAMDEVFPSWFNHIIHTCIFIFMVLEFNFIGHHPEFSFRSIFLGMTVTFIVYYTVFFYHYSTVGYFLYPVFHLFSWSEIIGFLAAIYFFSLFMSRFGITVQNFIKTAKCKTK</sequence>
<evidence type="ECO:0000256" key="9">
    <source>
        <dbReference type="ARBA" id="ARBA00047863"/>
    </source>
</evidence>
<comment type="catalytic activity">
    <reaction evidence="13">
        <text>9-octadecanoyloxy-octadecanoate + H2O = 9-hydroxy-octadecanoate + octadecanoate + H(+)</text>
        <dbReference type="Rhea" id="RHEA:52096"/>
        <dbReference type="ChEBI" id="CHEBI:15377"/>
        <dbReference type="ChEBI" id="CHEBI:15378"/>
        <dbReference type="ChEBI" id="CHEBI:25629"/>
        <dbReference type="ChEBI" id="CHEBI:136286"/>
        <dbReference type="ChEBI" id="CHEBI:136373"/>
    </reaction>
    <physiologicalReaction direction="left-to-right" evidence="13">
        <dbReference type="Rhea" id="RHEA:52097"/>
    </physiologicalReaction>
</comment>
<name>A0ABD2PCJ3_9CUCU</name>
<evidence type="ECO:0000256" key="16">
    <source>
        <dbReference type="ARBA" id="ARBA00049428"/>
    </source>
</evidence>
<comment type="catalytic activity">
    <reaction evidence="14">
        <text>13-(9Z-octadecenoyloxy)-octadecanoate + H2O = 13-hydroxy-octadecanoate + (9Z)-octadecenoate + H(+)</text>
        <dbReference type="Rhea" id="RHEA:52064"/>
        <dbReference type="ChEBI" id="CHEBI:15377"/>
        <dbReference type="ChEBI" id="CHEBI:15378"/>
        <dbReference type="ChEBI" id="CHEBI:30823"/>
        <dbReference type="ChEBI" id="CHEBI:136303"/>
        <dbReference type="ChEBI" id="CHEBI:136304"/>
    </reaction>
    <physiologicalReaction direction="left-to-right" evidence="14">
        <dbReference type="Rhea" id="RHEA:52065"/>
    </physiologicalReaction>
</comment>
<keyword evidence="6 17" id="KW-0472">Membrane</keyword>
<keyword evidence="4 17" id="KW-0812">Transmembrane</keyword>
<dbReference type="GO" id="GO:0012505">
    <property type="term" value="C:endomembrane system"/>
    <property type="evidence" value="ECO:0007669"/>
    <property type="project" value="UniProtKB-SubCell"/>
</dbReference>
<proteinExistence type="inferred from homology"/>
<comment type="catalytic activity">
    <reaction evidence="11">
        <text>12-(9Z-octadecenoyloxy)-octadecanoate + H2O = 12-hydroxyoctadecanoate + (9Z)-octadecenoate + H(+)</text>
        <dbReference type="Rhea" id="RHEA:52060"/>
        <dbReference type="ChEBI" id="CHEBI:15377"/>
        <dbReference type="ChEBI" id="CHEBI:15378"/>
        <dbReference type="ChEBI" id="CHEBI:30823"/>
        <dbReference type="ChEBI" id="CHEBI:84201"/>
        <dbReference type="ChEBI" id="CHEBI:136302"/>
    </reaction>
    <physiologicalReaction direction="left-to-right" evidence="11">
        <dbReference type="Rhea" id="RHEA:52061"/>
    </physiologicalReaction>
</comment>
<comment type="catalytic activity">
    <reaction evidence="15">
        <text>13-(9Z-hexadecenoyloxy)-octadecanoate + H2O = 13-hydroxy-octadecanoate + (9Z)-hexadecenoate + H(+)</text>
        <dbReference type="Rhea" id="RHEA:52076"/>
        <dbReference type="ChEBI" id="CHEBI:15377"/>
        <dbReference type="ChEBI" id="CHEBI:15378"/>
        <dbReference type="ChEBI" id="CHEBI:32372"/>
        <dbReference type="ChEBI" id="CHEBI:136304"/>
        <dbReference type="ChEBI" id="CHEBI:136315"/>
    </reaction>
    <physiologicalReaction direction="left-to-right" evidence="15">
        <dbReference type="Rhea" id="RHEA:52077"/>
    </physiologicalReaction>
</comment>
<feature type="transmembrane region" description="Helical" evidence="17">
    <location>
        <begin position="163"/>
        <end position="182"/>
    </location>
</feature>
<feature type="transmembrane region" description="Helical" evidence="17">
    <location>
        <begin position="188"/>
        <end position="211"/>
    </location>
</feature>
<evidence type="ECO:0000256" key="4">
    <source>
        <dbReference type="ARBA" id="ARBA00022692"/>
    </source>
</evidence>
<comment type="catalytic activity">
    <reaction evidence="10">
        <text>12-octadecanoyloxy-octadecanoate + H2O = 12-hydroxyoctadecanoate + octadecanoate + H(+)</text>
        <dbReference type="Rhea" id="RHEA:52080"/>
        <dbReference type="ChEBI" id="CHEBI:15377"/>
        <dbReference type="ChEBI" id="CHEBI:15378"/>
        <dbReference type="ChEBI" id="CHEBI:25629"/>
        <dbReference type="ChEBI" id="CHEBI:84201"/>
        <dbReference type="ChEBI" id="CHEBI:136330"/>
    </reaction>
    <physiologicalReaction direction="left-to-right" evidence="10">
        <dbReference type="Rhea" id="RHEA:52081"/>
    </physiologicalReaction>
</comment>
<evidence type="ECO:0000256" key="17">
    <source>
        <dbReference type="SAM" id="Phobius"/>
    </source>
</evidence>
<evidence type="ECO:0000256" key="12">
    <source>
        <dbReference type="ARBA" id="ARBA00048800"/>
    </source>
</evidence>
<gene>
    <name evidence="18" type="ORF">HHI36_003125</name>
</gene>
<reference evidence="18 19" key="1">
    <citation type="journal article" date="2021" name="BMC Biol.">
        <title>Horizontally acquired antibacterial genes associated with adaptive radiation of ladybird beetles.</title>
        <authorList>
            <person name="Li H.S."/>
            <person name="Tang X.F."/>
            <person name="Huang Y.H."/>
            <person name="Xu Z.Y."/>
            <person name="Chen M.L."/>
            <person name="Du X.Y."/>
            <person name="Qiu B.Y."/>
            <person name="Chen P.T."/>
            <person name="Zhang W."/>
            <person name="Slipinski A."/>
            <person name="Escalona H.E."/>
            <person name="Waterhouse R.M."/>
            <person name="Zwick A."/>
            <person name="Pang H."/>
        </authorList>
    </citation>
    <scope>NUCLEOTIDE SEQUENCE [LARGE SCALE GENOMIC DNA]</scope>
    <source>
        <strain evidence="18">SYSU2018</strain>
    </source>
</reference>
<keyword evidence="19" id="KW-1185">Reference proteome</keyword>
<evidence type="ECO:0000313" key="19">
    <source>
        <dbReference type="Proteomes" id="UP001516400"/>
    </source>
</evidence>
<comment type="catalytic activity">
    <reaction evidence="9">
        <text>9-hexadecanoyloxy-octadecanoate + H2O = 9-hydroxy-octadecanoate + hexadecanoate + H(+)</text>
        <dbReference type="Rhea" id="RHEA:52052"/>
        <dbReference type="ChEBI" id="CHEBI:7896"/>
        <dbReference type="ChEBI" id="CHEBI:15377"/>
        <dbReference type="ChEBI" id="CHEBI:15378"/>
        <dbReference type="ChEBI" id="CHEBI:83670"/>
        <dbReference type="ChEBI" id="CHEBI:136286"/>
    </reaction>
    <physiologicalReaction direction="left-to-right" evidence="9">
        <dbReference type="Rhea" id="RHEA:52053"/>
    </physiologicalReaction>
</comment>
<comment type="catalytic activity">
    <reaction evidence="1">
        <text>9-(9Z-hexadecenoyloxy)-octadecanoate + H2O = (9Z)-hexadecenoate + 9-hydroxy-octadecanoate + H(+)</text>
        <dbReference type="Rhea" id="RHEA:52068"/>
        <dbReference type="ChEBI" id="CHEBI:15377"/>
        <dbReference type="ChEBI" id="CHEBI:15378"/>
        <dbReference type="ChEBI" id="CHEBI:32372"/>
        <dbReference type="ChEBI" id="CHEBI:136286"/>
        <dbReference type="ChEBI" id="CHEBI:136309"/>
    </reaction>
    <physiologicalReaction direction="left-to-right" evidence="1">
        <dbReference type="Rhea" id="RHEA:52069"/>
    </physiologicalReaction>
</comment>
<dbReference type="PANTHER" id="PTHR10989:SF16">
    <property type="entry name" value="AT02829P-RELATED"/>
    <property type="match status" value="1"/>
</dbReference>
<evidence type="ECO:0000256" key="10">
    <source>
        <dbReference type="ARBA" id="ARBA00048680"/>
    </source>
</evidence>
<comment type="subcellular location">
    <subcellularLocation>
        <location evidence="2">Endomembrane system</location>
        <topology evidence="2">Multi-pass membrane protein</topology>
    </subcellularLocation>
</comment>
<comment type="catalytic activity">
    <reaction evidence="8">
        <text>13-octadecanoyloxy-octadecanoate + H2O = 13-hydroxy-octadecanoate + octadecanoate + H(+)</text>
        <dbReference type="Rhea" id="RHEA:52084"/>
        <dbReference type="ChEBI" id="CHEBI:15377"/>
        <dbReference type="ChEBI" id="CHEBI:15378"/>
        <dbReference type="ChEBI" id="CHEBI:25629"/>
        <dbReference type="ChEBI" id="CHEBI:136304"/>
        <dbReference type="ChEBI" id="CHEBI:136335"/>
    </reaction>
    <physiologicalReaction direction="left-to-right" evidence="8">
        <dbReference type="Rhea" id="RHEA:52085"/>
    </physiologicalReaction>
</comment>
<evidence type="ECO:0000256" key="1">
    <source>
        <dbReference type="ARBA" id="ARBA00000923"/>
    </source>
</evidence>
<evidence type="ECO:0000256" key="7">
    <source>
        <dbReference type="ARBA" id="ARBA00047368"/>
    </source>
</evidence>
<evidence type="ECO:0000313" key="18">
    <source>
        <dbReference type="EMBL" id="KAL3288691.1"/>
    </source>
</evidence>
<dbReference type="Pfam" id="PF04750">
    <property type="entry name" value="Far-17a_AIG1"/>
    <property type="match status" value="1"/>
</dbReference>
<dbReference type="EMBL" id="JABFTP020000185">
    <property type="protein sequence ID" value="KAL3288691.1"/>
    <property type="molecule type" value="Genomic_DNA"/>
</dbReference>
<dbReference type="AlphaFoldDB" id="A0ABD2PCJ3"/>
<evidence type="ECO:0008006" key="20">
    <source>
        <dbReference type="Google" id="ProtNLM"/>
    </source>
</evidence>
<dbReference type="Proteomes" id="UP001516400">
    <property type="component" value="Unassembled WGS sequence"/>
</dbReference>
<feature type="transmembrane region" description="Helical" evidence="17">
    <location>
        <begin position="87"/>
        <end position="112"/>
    </location>
</feature>
<protein>
    <recommendedName>
        <fullName evidence="20">Androgen-dependent TFPI-regulating protein-like</fullName>
    </recommendedName>
</protein>
<comment type="caution">
    <text evidence="18">The sequence shown here is derived from an EMBL/GenBank/DDBJ whole genome shotgun (WGS) entry which is preliminary data.</text>
</comment>
<evidence type="ECO:0000256" key="5">
    <source>
        <dbReference type="ARBA" id="ARBA00022989"/>
    </source>
</evidence>
<evidence type="ECO:0000256" key="2">
    <source>
        <dbReference type="ARBA" id="ARBA00004127"/>
    </source>
</evidence>
<comment type="catalytic activity">
    <reaction evidence="7">
        <text>12-hexadecanoyloxy-octadecanoate + H2O = 12-hydroxyoctadecanoate + hexadecanoate + H(+)</text>
        <dbReference type="Rhea" id="RHEA:52056"/>
        <dbReference type="ChEBI" id="CHEBI:7896"/>
        <dbReference type="ChEBI" id="CHEBI:15377"/>
        <dbReference type="ChEBI" id="CHEBI:15378"/>
        <dbReference type="ChEBI" id="CHEBI:83677"/>
        <dbReference type="ChEBI" id="CHEBI:84201"/>
    </reaction>
    <physiologicalReaction direction="left-to-right" evidence="7">
        <dbReference type="Rhea" id="RHEA:52057"/>
    </physiologicalReaction>
</comment>
<dbReference type="PANTHER" id="PTHR10989">
    <property type="entry name" value="ANDROGEN-INDUCED PROTEIN 1-RELATED"/>
    <property type="match status" value="1"/>
</dbReference>
<comment type="similarity">
    <text evidence="3">Belongs to the AIG1 family.</text>
</comment>
<dbReference type="InterPro" id="IPR006838">
    <property type="entry name" value="ADTRP_AIG1"/>
</dbReference>
<evidence type="ECO:0000256" key="3">
    <source>
        <dbReference type="ARBA" id="ARBA00009300"/>
    </source>
</evidence>
<accession>A0ABD2PCJ3</accession>
<feature type="transmembrane region" description="Helical" evidence="17">
    <location>
        <begin position="132"/>
        <end position="151"/>
    </location>
</feature>
<evidence type="ECO:0000256" key="11">
    <source>
        <dbReference type="ARBA" id="ARBA00048701"/>
    </source>
</evidence>
<comment type="catalytic activity">
    <reaction evidence="16">
        <text>12-(9Z-hexadecenoyloxy)-octadecanoate + H2O = 12-hydroxyoctadecanoate + (9Z)-hexadecenoate + H(+)</text>
        <dbReference type="Rhea" id="RHEA:52072"/>
        <dbReference type="ChEBI" id="CHEBI:15377"/>
        <dbReference type="ChEBI" id="CHEBI:15378"/>
        <dbReference type="ChEBI" id="CHEBI:32372"/>
        <dbReference type="ChEBI" id="CHEBI:84201"/>
        <dbReference type="ChEBI" id="CHEBI:136312"/>
    </reaction>
    <physiologicalReaction direction="left-to-right" evidence="16">
        <dbReference type="Rhea" id="RHEA:52073"/>
    </physiologicalReaction>
</comment>
<feature type="transmembrane region" description="Helical" evidence="17">
    <location>
        <begin position="7"/>
        <end position="28"/>
    </location>
</feature>
<evidence type="ECO:0000256" key="15">
    <source>
        <dbReference type="ARBA" id="ARBA00049322"/>
    </source>
</evidence>
<evidence type="ECO:0000256" key="6">
    <source>
        <dbReference type="ARBA" id="ARBA00023136"/>
    </source>
</evidence>